<sequence length="159" mass="17760">QTSAATCEVECGGPALSKQKKVIHFSSGETLELEDSEEEEEEEEEHVTELPHPFLLFPKLACDFLGERLAGALGLNAAKYQYAIDEYHRDQKTQISRDSLREEQAESIHLSPGLDGSRYGATGDESCPADPQESCDEKHVDRKKGCHNRGYQADEDYLE</sequence>
<organism evidence="2">
    <name type="scientific">Stegastes partitus</name>
    <name type="common">bicolor damselfish</name>
    <dbReference type="NCBI Taxonomy" id="144197"/>
    <lineage>
        <taxon>Eukaryota</taxon>
        <taxon>Metazoa</taxon>
        <taxon>Chordata</taxon>
        <taxon>Craniata</taxon>
        <taxon>Vertebrata</taxon>
        <taxon>Euteleostomi</taxon>
        <taxon>Actinopterygii</taxon>
        <taxon>Neopterygii</taxon>
        <taxon>Teleostei</taxon>
        <taxon>Neoteleostei</taxon>
        <taxon>Acanthomorphata</taxon>
        <taxon>Ovalentaria</taxon>
        <taxon>Pomacentridae</taxon>
        <taxon>Stegastes</taxon>
    </lineage>
</organism>
<proteinExistence type="predicted"/>
<dbReference type="PANTHER" id="PTHR31206:SF5">
    <property type="entry name" value="PROTEIN FAM177A1"/>
    <property type="match status" value="1"/>
</dbReference>
<protein>
    <recommendedName>
        <fullName evidence="3">Family with sequence similarity 177 member A1</fullName>
    </recommendedName>
</protein>
<dbReference type="Pfam" id="PF14774">
    <property type="entry name" value="FAM177"/>
    <property type="match status" value="1"/>
</dbReference>
<reference evidence="2" key="1">
    <citation type="submission" date="2023-09" db="UniProtKB">
        <authorList>
            <consortium name="Ensembl"/>
        </authorList>
    </citation>
    <scope>IDENTIFICATION</scope>
</reference>
<name>A0A3B5ACX9_9TELE</name>
<feature type="compositionally biased region" description="Acidic residues" evidence="1">
    <location>
        <begin position="31"/>
        <end position="46"/>
    </location>
</feature>
<evidence type="ECO:0008006" key="3">
    <source>
        <dbReference type="Google" id="ProtNLM"/>
    </source>
</evidence>
<dbReference type="Ensembl" id="ENSSPAT00000015978.1">
    <property type="protein sequence ID" value="ENSSPAP00000015724.1"/>
    <property type="gene ID" value="ENSSPAG00000011858.1"/>
</dbReference>
<dbReference type="PANTHER" id="PTHR31206">
    <property type="entry name" value="LP10445P"/>
    <property type="match status" value="1"/>
</dbReference>
<feature type="region of interest" description="Disordered" evidence="1">
    <location>
        <begin position="94"/>
        <end position="159"/>
    </location>
</feature>
<dbReference type="InterPro" id="IPR028260">
    <property type="entry name" value="FAM177"/>
</dbReference>
<dbReference type="AlphaFoldDB" id="A0A3B5ACX9"/>
<accession>A0A3B5ACX9</accession>
<evidence type="ECO:0000256" key="1">
    <source>
        <dbReference type="SAM" id="MobiDB-lite"/>
    </source>
</evidence>
<evidence type="ECO:0000313" key="2">
    <source>
        <dbReference type="Ensembl" id="ENSSPAP00000015724.1"/>
    </source>
</evidence>
<feature type="region of interest" description="Disordered" evidence="1">
    <location>
        <begin position="28"/>
        <end position="49"/>
    </location>
</feature>
<dbReference type="GeneTree" id="ENSGT00940000170226"/>